<keyword evidence="1" id="KW-0175">Coiled coil</keyword>
<dbReference type="InterPro" id="IPR051474">
    <property type="entry name" value="Anti-sigma-K/W_factor"/>
</dbReference>
<dbReference type="GO" id="GO:0016989">
    <property type="term" value="F:sigma factor antagonist activity"/>
    <property type="evidence" value="ECO:0007669"/>
    <property type="project" value="TreeGrafter"/>
</dbReference>
<dbReference type="GO" id="GO:0006417">
    <property type="term" value="P:regulation of translation"/>
    <property type="evidence" value="ECO:0007669"/>
    <property type="project" value="TreeGrafter"/>
</dbReference>
<gene>
    <name evidence="4" type="ORF">DUE52_04430</name>
</gene>
<dbReference type="PANTHER" id="PTHR37461:SF1">
    <property type="entry name" value="ANTI-SIGMA-K FACTOR RSKA"/>
    <property type="match status" value="1"/>
</dbReference>
<keyword evidence="2" id="KW-0472">Membrane</keyword>
<dbReference type="PANTHER" id="PTHR37461">
    <property type="entry name" value="ANTI-SIGMA-K FACTOR RSKA"/>
    <property type="match status" value="1"/>
</dbReference>
<dbReference type="InterPro" id="IPR018764">
    <property type="entry name" value="RskA_C"/>
</dbReference>
<dbReference type="EMBL" id="QOWE01000003">
    <property type="protein sequence ID" value="RCR70843.1"/>
    <property type="molecule type" value="Genomic_DNA"/>
</dbReference>
<dbReference type="AlphaFoldDB" id="A0A368JW74"/>
<evidence type="ECO:0000313" key="5">
    <source>
        <dbReference type="Proteomes" id="UP000253383"/>
    </source>
</evidence>
<evidence type="ECO:0000256" key="1">
    <source>
        <dbReference type="SAM" id="Coils"/>
    </source>
</evidence>
<dbReference type="Proteomes" id="UP000253383">
    <property type="component" value="Unassembled WGS sequence"/>
</dbReference>
<dbReference type="GO" id="GO:0005886">
    <property type="term" value="C:plasma membrane"/>
    <property type="evidence" value="ECO:0007669"/>
    <property type="project" value="InterPro"/>
</dbReference>
<accession>A0A368JW74</accession>
<feature type="transmembrane region" description="Helical" evidence="2">
    <location>
        <begin position="119"/>
        <end position="139"/>
    </location>
</feature>
<sequence length="291" mass="32444">MNTKEYIESGILEEYVLGTVSPQEKREVECMSSIYPEIRQELDTLSAAVEQYAQALRRDPPTDIKEWLLKELEFGPPEAEAVEESNPTPLLTNEENTETPIRTLNSREDAFDSRPTFRVTWLVAASLGLVVLFFAYFLYSQLQGSQQTLSSLRNSNEALTEEVRVLRAQQSQADQTLAILKEPGTRVIRLNPTDTTTANLATIYWNASTGQVNLEIDSLVRPPETQQYQLWAIVDGKPVDAGVFDVGDNTRVVQQAKKFLKADAFAITLERRGGSPTPTLSTMVVVGNVTS</sequence>
<keyword evidence="5" id="KW-1185">Reference proteome</keyword>
<comment type="caution">
    <text evidence="4">The sequence shown here is derived from an EMBL/GenBank/DDBJ whole genome shotgun (WGS) entry which is preliminary data.</text>
</comment>
<organism evidence="4 5">
    <name type="scientific">Larkinella punicea</name>
    <dbReference type="NCBI Taxonomy" id="2315727"/>
    <lineage>
        <taxon>Bacteria</taxon>
        <taxon>Pseudomonadati</taxon>
        <taxon>Bacteroidota</taxon>
        <taxon>Cytophagia</taxon>
        <taxon>Cytophagales</taxon>
        <taxon>Spirosomataceae</taxon>
        <taxon>Larkinella</taxon>
    </lineage>
</organism>
<proteinExistence type="predicted"/>
<evidence type="ECO:0000259" key="3">
    <source>
        <dbReference type="Pfam" id="PF10099"/>
    </source>
</evidence>
<keyword evidence="2" id="KW-0812">Transmembrane</keyword>
<evidence type="ECO:0000313" key="4">
    <source>
        <dbReference type="EMBL" id="RCR70843.1"/>
    </source>
</evidence>
<protein>
    <submittedName>
        <fullName evidence="4">Anti-sigma factor</fullName>
    </submittedName>
</protein>
<feature type="domain" description="Anti-sigma K factor RskA C-terminal" evidence="3">
    <location>
        <begin position="124"/>
        <end position="279"/>
    </location>
</feature>
<name>A0A368JW74_9BACT</name>
<dbReference type="OrthoDB" id="1420916at2"/>
<feature type="coiled-coil region" evidence="1">
    <location>
        <begin position="142"/>
        <end position="176"/>
    </location>
</feature>
<keyword evidence="2" id="KW-1133">Transmembrane helix</keyword>
<reference evidence="4 5" key="1">
    <citation type="submission" date="2018-07" db="EMBL/GenBank/DDBJ databases">
        <title>Genome analysis of Larkinella rosea.</title>
        <authorList>
            <person name="Zhou Z."/>
            <person name="Wang G."/>
        </authorList>
    </citation>
    <scope>NUCLEOTIDE SEQUENCE [LARGE SCALE GENOMIC DNA]</scope>
    <source>
        <strain evidence="5">zzj9</strain>
    </source>
</reference>
<dbReference type="RefSeq" id="WP_114404759.1">
    <property type="nucleotide sequence ID" value="NZ_QOWE01000003.1"/>
</dbReference>
<dbReference type="Pfam" id="PF10099">
    <property type="entry name" value="RskA_C"/>
    <property type="match status" value="1"/>
</dbReference>
<evidence type="ECO:0000256" key="2">
    <source>
        <dbReference type="SAM" id="Phobius"/>
    </source>
</evidence>